<evidence type="ECO:0000256" key="3">
    <source>
        <dbReference type="ARBA" id="ARBA00023163"/>
    </source>
</evidence>
<dbReference type="Pfam" id="PF00356">
    <property type="entry name" value="LacI"/>
    <property type="match status" value="1"/>
</dbReference>
<evidence type="ECO:0000256" key="2">
    <source>
        <dbReference type="ARBA" id="ARBA00023125"/>
    </source>
</evidence>
<keyword evidence="2" id="KW-0238">DNA-binding</keyword>
<feature type="domain" description="HTH lacI-type" evidence="5">
    <location>
        <begin position="2"/>
        <end position="57"/>
    </location>
</feature>
<feature type="compositionally biased region" description="Low complexity" evidence="4">
    <location>
        <begin position="356"/>
        <end position="372"/>
    </location>
</feature>
<proteinExistence type="predicted"/>
<dbReference type="Gene3D" id="1.10.260.40">
    <property type="entry name" value="lambda repressor-like DNA-binding domains"/>
    <property type="match status" value="1"/>
</dbReference>
<evidence type="ECO:0000256" key="1">
    <source>
        <dbReference type="ARBA" id="ARBA00023015"/>
    </source>
</evidence>
<evidence type="ECO:0000259" key="5">
    <source>
        <dbReference type="PROSITE" id="PS50932"/>
    </source>
</evidence>
<protein>
    <submittedName>
        <fullName evidence="7">LacI family transcriptional regulator</fullName>
    </submittedName>
</protein>
<dbReference type="PROSITE" id="PS50943">
    <property type="entry name" value="HTH_CROC1"/>
    <property type="match status" value="1"/>
</dbReference>
<dbReference type="AlphaFoldDB" id="A0A193G3G7"/>
<dbReference type="PROSITE" id="PS50932">
    <property type="entry name" value="HTH_LACI_2"/>
    <property type="match status" value="1"/>
</dbReference>
<dbReference type="SUPFAM" id="SSF53822">
    <property type="entry name" value="Periplasmic binding protein-like I"/>
    <property type="match status" value="1"/>
</dbReference>
<dbReference type="CDD" id="cd01392">
    <property type="entry name" value="HTH_LacI"/>
    <property type="match status" value="1"/>
</dbReference>
<dbReference type="PROSITE" id="PS00356">
    <property type="entry name" value="HTH_LACI_1"/>
    <property type="match status" value="1"/>
</dbReference>
<feature type="domain" description="HTH cro/C1-type" evidence="6">
    <location>
        <begin position="3"/>
        <end position="47"/>
    </location>
</feature>
<dbReference type="RefSeq" id="WP_066671849.1">
    <property type="nucleotide sequence ID" value="NZ_CP016171.1"/>
</dbReference>
<evidence type="ECO:0000259" key="6">
    <source>
        <dbReference type="PROSITE" id="PS50943"/>
    </source>
</evidence>
<dbReference type="GO" id="GO:0003700">
    <property type="term" value="F:DNA-binding transcription factor activity"/>
    <property type="evidence" value="ECO:0007669"/>
    <property type="project" value="TreeGrafter"/>
</dbReference>
<evidence type="ECO:0000256" key="4">
    <source>
        <dbReference type="SAM" id="MobiDB-lite"/>
    </source>
</evidence>
<dbReference type="EMBL" id="CP016171">
    <property type="protein sequence ID" value="ANN73754.1"/>
    <property type="molecule type" value="Genomic_DNA"/>
</dbReference>
<evidence type="ECO:0000313" key="8">
    <source>
        <dbReference type="Proteomes" id="UP000092213"/>
    </source>
</evidence>
<dbReference type="Pfam" id="PF13377">
    <property type="entry name" value="Peripla_BP_3"/>
    <property type="match status" value="1"/>
</dbReference>
<dbReference type="STRING" id="463025.BAU08_22465"/>
<dbReference type="InterPro" id="IPR028082">
    <property type="entry name" value="Peripla_BP_I"/>
</dbReference>
<organism evidence="7 8">
    <name type="scientific">Bordetella bronchialis</name>
    <dbReference type="NCBI Taxonomy" id="463025"/>
    <lineage>
        <taxon>Bacteria</taxon>
        <taxon>Pseudomonadati</taxon>
        <taxon>Pseudomonadota</taxon>
        <taxon>Betaproteobacteria</taxon>
        <taxon>Burkholderiales</taxon>
        <taxon>Alcaligenaceae</taxon>
        <taxon>Bordetella</taxon>
    </lineage>
</organism>
<dbReference type="Proteomes" id="UP000092213">
    <property type="component" value="Chromosome"/>
</dbReference>
<dbReference type="PANTHER" id="PTHR30146">
    <property type="entry name" value="LACI-RELATED TRANSCRIPTIONAL REPRESSOR"/>
    <property type="match status" value="1"/>
</dbReference>
<dbReference type="Gene3D" id="3.40.50.2300">
    <property type="match status" value="2"/>
</dbReference>
<gene>
    <name evidence="7" type="ORF">BAU08_22465</name>
</gene>
<keyword evidence="1" id="KW-0805">Transcription regulation</keyword>
<feature type="region of interest" description="Disordered" evidence="4">
    <location>
        <begin position="337"/>
        <end position="379"/>
    </location>
</feature>
<dbReference type="InterPro" id="IPR010982">
    <property type="entry name" value="Lambda_DNA-bd_dom_sf"/>
</dbReference>
<dbReference type="SMART" id="SM00354">
    <property type="entry name" value="HTH_LACI"/>
    <property type="match status" value="1"/>
</dbReference>
<feature type="compositionally biased region" description="Pro residues" evidence="4">
    <location>
        <begin position="343"/>
        <end position="355"/>
    </location>
</feature>
<reference evidence="7 8" key="1">
    <citation type="submission" date="2016-06" db="EMBL/GenBank/DDBJ databases">
        <title>Complete genome sequences of Bordetella bronchialis and Bordetella flabilis.</title>
        <authorList>
            <person name="LiPuma J.J."/>
            <person name="Spilker T."/>
        </authorList>
    </citation>
    <scope>NUCLEOTIDE SEQUENCE [LARGE SCALE GENOMIC DNA]</scope>
    <source>
        <strain evidence="7 8">AU17976</strain>
    </source>
</reference>
<dbReference type="InterPro" id="IPR000843">
    <property type="entry name" value="HTH_LacI"/>
</dbReference>
<name>A0A193G3G7_9BORD</name>
<dbReference type="InterPro" id="IPR001387">
    <property type="entry name" value="Cro/C1-type_HTH"/>
</dbReference>
<accession>A0A193G3G7</accession>
<dbReference type="GO" id="GO:0000976">
    <property type="term" value="F:transcription cis-regulatory region binding"/>
    <property type="evidence" value="ECO:0007669"/>
    <property type="project" value="TreeGrafter"/>
</dbReference>
<keyword evidence="3" id="KW-0804">Transcription</keyword>
<sequence>MTTIQDVAALAGVSVSSVSNVLNGRTDRLGRDTLQRVQDAIRELNYRPNLVARQLKTGYAPLIGLLVPSTANPMFGELAVHVEAAARDAHGFRVLLGNTHRDRQQESRTFDDLISLGVRGVILASSRTDEGHLDAAIARGLAVVSYDRGGDGDTRSRIDHVSPDNTLAARLAVEHLARHGHRRLALVTPDVKTVSRTLKRQGFLSAAAQAGLAAHAQVLEGATGSGYGDSNLADEGYAMAGRIAAMKDRPTGIIAINDMMALGLMAGLHRAGLAVPDDVSVVGMDNLVMTAYANPPLTTVEMPSADMARAMVAMVVERLAQPDLPAREVLFQPRLIERQSVGAPPPATPLRPASPAPARARGAAASPRAAARSPRKTSA</sequence>
<dbReference type="PANTHER" id="PTHR30146:SF147">
    <property type="entry name" value="HTH-TYPE TRANSCRIPTIONAL REGULATOR DEGA"/>
    <property type="match status" value="1"/>
</dbReference>
<dbReference type="SUPFAM" id="SSF47413">
    <property type="entry name" value="lambda repressor-like DNA-binding domains"/>
    <property type="match status" value="1"/>
</dbReference>
<dbReference type="InterPro" id="IPR046335">
    <property type="entry name" value="LacI/GalR-like_sensor"/>
</dbReference>
<evidence type="ECO:0000313" key="7">
    <source>
        <dbReference type="EMBL" id="ANN73754.1"/>
    </source>
</evidence>